<sequence length="377" mass="42267">MAAPAAGAALRVLQSPTLLRCMSVFQRGRTEAMQQGMREMRLWRPIVRIYGRLHVNFKRQVGTKPLEEIPVIMMSRRAILDPWFHNADDRARLYDLVASDNAVLAAVAEYAAFYGLVDVLQTIHERAIARREDAELDAMNRFCVFGFLPSLYQLAAFHGHIPVAQFLGSTKYQAYNAYGCFHHYSDLEIAVERSQLTYVEFVHAAYRKPPDGTFYWGHSGDLANYHERSRLSALDAAAANGHLELVRFLHGHGVQCTTFALDQAATNGHLDVVRFLVEHCKRCTTDAMDGAAANGHFNIVQFLQAKRTEGCTSNAMDDAAFHGHTDIVRFLHSFYPDEGGCTVEVMNAYASRGDLAMVEWLDVHRLEKCSPRALNGA</sequence>
<dbReference type="InterPro" id="IPR036770">
    <property type="entry name" value="Ankyrin_rpt-contain_sf"/>
</dbReference>
<protein>
    <submittedName>
        <fullName evidence="1">Uncharacterized protein</fullName>
    </submittedName>
</protein>
<accession>A0A6A4YBU1</accession>
<proteinExistence type="predicted"/>
<reference evidence="1" key="1">
    <citation type="submission" date="2019-06" db="EMBL/GenBank/DDBJ databases">
        <title>Genomics analysis of Aphanomyces spp. identifies a new class of oomycete effector associated with host adaptation.</title>
        <authorList>
            <person name="Gaulin E."/>
        </authorList>
    </citation>
    <scope>NUCLEOTIDE SEQUENCE</scope>
    <source>
        <strain evidence="1">CBS 578.67</strain>
    </source>
</reference>
<organism evidence="1">
    <name type="scientific">Aphanomyces stellatus</name>
    <dbReference type="NCBI Taxonomy" id="120398"/>
    <lineage>
        <taxon>Eukaryota</taxon>
        <taxon>Sar</taxon>
        <taxon>Stramenopiles</taxon>
        <taxon>Oomycota</taxon>
        <taxon>Saprolegniomycetes</taxon>
        <taxon>Saprolegniales</taxon>
        <taxon>Verrucalvaceae</taxon>
        <taxon>Aphanomyces</taxon>
    </lineage>
</organism>
<dbReference type="OrthoDB" id="60283at2759"/>
<dbReference type="InterPro" id="IPR052050">
    <property type="entry name" value="SecEffector_AnkRepeat"/>
</dbReference>
<gene>
    <name evidence="1" type="ORF">As57867_014838</name>
</gene>
<dbReference type="EMBL" id="VJMH01005588">
    <property type="protein sequence ID" value="KAF0694208.1"/>
    <property type="molecule type" value="Genomic_DNA"/>
</dbReference>
<dbReference type="Pfam" id="PF12796">
    <property type="entry name" value="Ank_2"/>
    <property type="match status" value="1"/>
</dbReference>
<name>A0A6A4YBU1_9STRA</name>
<dbReference type="SUPFAM" id="SSF48403">
    <property type="entry name" value="Ankyrin repeat"/>
    <property type="match status" value="1"/>
</dbReference>
<dbReference type="PANTHER" id="PTHR46586:SF3">
    <property type="entry name" value="ANKYRIN REPEAT-CONTAINING PROTEIN"/>
    <property type="match status" value="1"/>
</dbReference>
<dbReference type="Gene3D" id="1.25.40.20">
    <property type="entry name" value="Ankyrin repeat-containing domain"/>
    <property type="match status" value="1"/>
</dbReference>
<evidence type="ECO:0000313" key="1">
    <source>
        <dbReference type="EMBL" id="KAF0694208.1"/>
    </source>
</evidence>
<feature type="non-terminal residue" evidence="1">
    <location>
        <position position="377"/>
    </location>
</feature>
<dbReference type="InterPro" id="IPR002110">
    <property type="entry name" value="Ankyrin_rpt"/>
</dbReference>
<dbReference type="PANTHER" id="PTHR46586">
    <property type="entry name" value="ANKYRIN REPEAT-CONTAINING PROTEIN"/>
    <property type="match status" value="1"/>
</dbReference>
<comment type="caution">
    <text evidence="1">The sequence shown here is derived from an EMBL/GenBank/DDBJ whole genome shotgun (WGS) entry which is preliminary data.</text>
</comment>
<dbReference type="AlphaFoldDB" id="A0A6A4YBU1"/>